<evidence type="ECO:0000256" key="1">
    <source>
        <dbReference type="ARBA" id="ARBA00004429"/>
    </source>
</evidence>
<feature type="transmembrane region" description="Helical" evidence="7">
    <location>
        <begin position="101"/>
        <end position="126"/>
    </location>
</feature>
<evidence type="ECO:0000313" key="10">
    <source>
        <dbReference type="Proteomes" id="UP000032233"/>
    </source>
</evidence>
<feature type="transmembrane region" description="Helical" evidence="7">
    <location>
        <begin position="63"/>
        <end position="81"/>
    </location>
</feature>
<dbReference type="GO" id="GO:0005886">
    <property type="term" value="C:plasma membrane"/>
    <property type="evidence" value="ECO:0007669"/>
    <property type="project" value="UniProtKB-SubCell"/>
</dbReference>
<feature type="transmembrane region" description="Helical" evidence="7">
    <location>
        <begin position="342"/>
        <end position="361"/>
    </location>
</feature>
<accession>A0A0D2HJB3</accession>
<feature type="transmembrane region" description="Helical" evidence="7">
    <location>
        <begin position="12"/>
        <end position="42"/>
    </location>
</feature>
<evidence type="ECO:0000256" key="7">
    <source>
        <dbReference type="SAM" id="Phobius"/>
    </source>
</evidence>
<gene>
    <name evidence="9" type="ORF">X474_28035</name>
</gene>
<keyword evidence="4 7" id="KW-0812">Transmembrane</keyword>
<comment type="subcellular location">
    <subcellularLocation>
        <location evidence="1">Cell inner membrane</location>
        <topology evidence="1">Multi-pass membrane protein</topology>
    </subcellularLocation>
</comment>
<dbReference type="GO" id="GO:0022857">
    <property type="term" value="F:transmembrane transporter activity"/>
    <property type="evidence" value="ECO:0007669"/>
    <property type="project" value="TreeGrafter"/>
</dbReference>
<evidence type="ECO:0000313" key="9">
    <source>
        <dbReference type="EMBL" id="KIX10768.1"/>
    </source>
</evidence>
<feature type="domain" description="TRAP C4-dicarboxylate transport system permease DctM subunit" evidence="8">
    <location>
        <begin position="13"/>
        <end position="424"/>
    </location>
</feature>
<comment type="caution">
    <text evidence="9">The sequence shown here is derived from an EMBL/GenBank/DDBJ whole genome shotgun (WGS) entry which is preliminary data.</text>
</comment>
<evidence type="ECO:0000259" key="8">
    <source>
        <dbReference type="Pfam" id="PF06808"/>
    </source>
</evidence>
<reference evidence="9 10" key="1">
    <citation type="submission" date="2013-11" db="EMBL/GenBank/DDBJ databases">
        <title>Metagenomic analysis of a methanogenic consortium involved in long chain n-alkane degradation.</title>
        <authorList>
            <person name="Davidova I.A."/>
            <person name="Callaghan A.V."/>
            <person name="Wawrik B."/>
            <person name="Pruitt S."/>
            <person name="Marks C."/>
            <person name="Duncan K.E."/>
            <person name="Suflita J.M."/>
        </authorList>
    </citation>
    <scope>NUCLEOTIDE SEQUENCE [LARGE SCALE GENOMIC DNA]</scope>
    <source>
        <strain evidence="9 10">SPR</strain>
    </source>
</reference>
<proteinExistence type="predicted"/>
<evidence type="ECO:0000256" key="5">
    <source>
        <dbReference type="ARBA" id="ARBA00022989"/>
    </source>
</evidence>
<dbReference type="RefSeq" id="WP_044352944.1">
    <property type="nucleotide sequence ID" value="NZ_AZAC01000083.1"/>
</dbReference>
<dbReference type="EMBL" id="AZAC01000083">
    <property type="protein sequence ID" value="KIX10768.1"/>
    <property type="molecule type" value="Genomic_DNA"/>
</dbReference>
<dbReference type="AlphaFoldDB" id="A0A0D2HJB3"/>
<feature type="transmembrane region" description="Helical" evidence="7">
    <location>
        <begin position="401"/>
        <end position="422"/>
    </location>
</feature>
<dbReference type="PANTHER" id="PTHR33362">
    <property type="entry name" value="SIALIC ACID TRAP TRANSPORTER PERMEASE PROTEIN SIAT-RELATED"/>
    <property type="match status" value="1"/>
</dbReference>
<feature type="transmembrane region" description="Helical" evidence="7">
    <location>
        <begin position="367"/>
        <end position="389"/>
    </location>
</feature>
<feature type="transmembrane region" description="Helical" evidence="7">
    <location>
        <begin position="147"/>
        <end position="169"/>
    </location>
</feature>
<organism evidence="9 10">
    <name type="scientific">Dethiosulfatarculus sandiegensis</name>
    <dbReference type="NCBI Taxonomy" id="1429043"/>
    <lineage>
        <taxon>Bacteria</taxon>
        <taxon>Pseudomonadati</taxon>
        <taxon>Thermodesulfobacteriota</taxon>
        <taxon>Desulfarculia</taxon>
        <taxon>Desulfarculales</taxon>
        <taxon>Desulfarculaceae</taxon>
        <taxon>Dethiosulfatarculus</taxon>
    </lineage>
</organism>
<evidence type="ECO:0000256" key="4">
    <source>
        <dbReference type="ARBA" id="ARBA00022692"/>
    </source>
</evidence>
<dbReference type="PATRIC" id="fig|1429043.3.peg.5955"/>
<dbReference type="STRING" id="1429043.X474_28035"/>
<dbReference type="PIRSF" id="PIRSF006066">
    <property type="entry name" value="HI0050"/>
    <property type="match status" value="1"/>
</dbReference>
<dbReference type="Proteomes" id="UP000032233">
    <property type="component" value="Unassembled WGS sequence"/>
</dbReference>
<protein>
    <submittedName>
        <fullName evidence="9">C4-dicarboxylate ABC transporter permease</fullName>
    </submittedName>
</protein>
<dbReference type="Pfam" id="PF06808">
    <property type="entry name" value="DctM"/>
    <property type="match status" value="1"/>
</dbReference>
<keyword evidence="3" id="KW-0997">Cell inner membrane</keyword>
<keyword evidence="10" id="KW-1185">Reference proteome</keyword>
<feature type="transmembrane region" description="Helical" evidence="7">
    <location>
        <begin position="250"/>
        <end position="265"/>
    </location>
</feature>
<keyword evidence="5 7" id="KW-1133">Transmembrane helix</keyword>
<feature type="transmembrane region" description="Helical" evidence="7">
    <location>
        <begin position="181"/>
        <end position="201"/>
    </location>
</feature>
<evidence type="ECO:0000256" key="3">
    <source>
        <dbReference type="ARBA" id="ARBA00022519"/>
    </source>
</evidence>
<keyword evidence="6 7" id="KW-0472">Membrane</keyword>
<feature type="transmembrane region" description="Helical" evidence="7">
    <location>
        <begin position="313"/>
        <end position="335"/>
    </location>
</feature>
<keyword evidence="2" id="KW-1003">Cell membrane</keyword>
<feature type="transmembrane region" description="Helical" evidence="7">
    <location>
        <begin position="286"/>
        <end position="307"/>
    </location>
</feature>
<dbReference type="InterPro" id="IPR004681">
    <property type="entry name" value="TRAP_DctM"/>
</dbReference>
<dbReference type="InParanoid" id="A0A0D2HJB3"/>
<dbReference type="InterPro" id="IPR010656">
    <property type="entry name" value="DctM"/>
</dbReference>
<sequence>MEFSLLTMSLVVFGVLFLALGAGIWVGFALFIVGFVGMTFFGTLPAGNNMASSVWATVEKWEYVALPLFILMGEILFRSGISERLFKSLVPWLYRLPGGLLLMNIVSCTLFAAVSGSSAATTATVGRITLAEFDKLGYDKRMAMGSLAGAGTLGFLIPPSLIMIVYAILAEVSIGKMFMAGILPGLLLASVYIAYIIFQGIRKPEIAPRMAESYSWSERFVALKDLAPTIFLILMVLGSIYAGIATPTEAAALGVFGATLFAVINRQMTWKTMMECLIGAVKTNAMIMLIVIGAGFLSRVMGFLGIPAAITEFIVGLGLSPYTLMVLLGLFYIVLGCLLDGFSIVVMTLPIALPMVTAAGFDPVWFGIYLVLMVEVSQITPPVGFNLFVIQGLTGEPIMKIARYAFPFFFLMLFTTAILTIFPDIALFLPNIMVGK</sequence>
<dbReference type="OrthoDB" id="9785600at2"/>
<dbReference type="PANTHER" id="PTHR33362:SF5">
    <property type="entry name" value="C4-DICARBOXYLATE TRAP TRANSPORTER LARGE PERMEASE PROTEIN DCTM"/>
    <property type="match status" value="1"/>
</dbReference>
<name>A0A0D2HJB3_9BACT</name>
<dbReference type="NCBIfam" id="TIGR00786">
    <property type="entry name" value="dctM"/>
    <property type="match status" value="1"/>
</dbReference>
<evidence type="ECO:0000256" key="2">
    <source>
        <dbReference type="ARBA" id="ARBA00022475"/>
    </source>
</evidence>
<feature type="transmembrane region" description="Helical" evidence="7">
    <location>
        <begin position="222"/>
        <end position="244"/>
    </location>
</feature>
<evidence type="ECO:0000256" key="6">
    <source>
        <dbReference type="ARBA" id="ARBA00023136"/>
    </source>
</evidence>